<dbReference type="Gene3D" id="3.40.50.200">
    <property type="entry name" value="Peptidase S8/S53 domain"/>
    <property type="match status" value="1"/>
</dbReference>
<evidence type="ECO:0000256" key="1">
    <source>
        <dbReference type="SAM" id="MobiDB-lite"/>
    </source>
</evidence>
<feature type="region of interest" description="Disordered" evidence="1">
    <location>
        <begin position="1"/>
        <end position="39"/>
    </location>
</feature>
<comment type="caution">
    <text evidence="3">The sequence shown here is derived from an EMBL/GenBank/DDBJ whole genome shotgun (WGS) entry which is preliminary data.</text>
</comment>
<protein>
    <recommendedName>
        <fullName evidence="2">Peptidase S8/S53 domain-containing protein</fullName>
    </recommendedName>
</protein>
<dbReference type="InterPro" id="IPR000209">
    <property type="entry name" value="Peptidase_S8/S53_dom"/>
</dbReference>
<name>A0A7W8N2S6_9BACT</name>
<sequence length="346" mass="38260">MPEHPRELPHLYLRGSGKPEPYTSKTPPPRHALPQRERAAHAEAIRDTLRVALAAAATQRNERDPALLAGTAGFYLDFEIPAGSENAAELLENRLKHIELVAFRQPVTTEAAIATVFVPDTASEHFLKKIDKYEQENTRKGNPKGEALIARIDRVTIAAVRSLYTDDPDLYPADGEAIWWEVWLRNEHTDSFRAVTERLNLPVQQTRLSFPDREVCLVYGDSAVIGRLFLNCDSIAELRRAKDLPGHFVTWSNVEQAEWATDLADRIVMPITDDVAVCILDSGVTVTHPLLAPALAPNDVQVYDPAWSLQDNRGHGTNMAGVALYGDLASVLESASDHSLLDPAAL</sequence>
<evidence type="ECO:0000313" key="4">
    <source>
        <dbReference type="Proteomes" id="UP000569092"/>
    </source>
</evidence>
<dbReference type="Pfam" id="PF00082">
    <property type="entry name" value="Peptidase_S8"/>
    <property type="match status" value="1"/>
</dbReference>
<dbReference type="AlphaFoldDB" id="A0A7W8N2S6"/>
<dbReference type="Proteomes" id="UP000569092">
    <property type="component" value="Unassembled WGS sequence"/>
</dbReference>
<evidence type="ECO:0000259" key="2">
    <source>
        <dbReference type="Pfam" id="PF00082"/>
    </source>
</evidence>
<dbReference type="InterPro" id="IPR036852">
    <property type="entry name" value="Peptidase_S8/S53_dom_sf"/>
</dbReference>
<organism evidence="3 4">
    <name type="scientific">Tunturiibacter lichenicola</name>
    <dbReference type="NCBI Taxonomy" id="2051959"/>
    <lineage>
        <taxon>Bacteria</taxon>
        <taxon>Pseudomonadati</taxon>
        <taxon>Acidobacteriota</taxon>
        <taxon>Terriglobia</taxon>
        <taxon>Terriglobales</taxon>
        <taxon>Acidobacteriaceae</taxon>
        <taxon>Tunturiibacter</taxon>
    </lineage>
</organism>
<dbReference type="GO" id="GO:0006508">
    <property type="term" value="P:proteolysis"/>
    <property type="evidence" value="ECO:0007669"/>
    <property type="project" value="InterPro"/>
</dbReference>
<reference evidence="3 4" key="1">
    <citation type="submission" date="2020-08" db="EMBL/GenBank/DDBJ databases">
        <title>Genomic Encyclopedia of Type Strains, Phase IV (KMG-V): Genome sequencing to study the core and pangenomes of soil and plant-associated prokaryotes.</title>
        <authorList>
            <person name="Whitman W."/>
        </authorList>
    </citation>
    <scope>NUCLEOTIDE SEQUENCE [LARGE SCALE GENOMIC DNA]</scope>
    <source>
        <strain evidence="3 4">M8US30</strain>
    </source>
</reference>
<gene>
    <name evidence="3" type="ORF">HDF10_001359</name>
</gene>
<proteinExistence type="predicted"/>
<dbReference type="GO" id="GO:0004252">
    <property type="term" value="F:serine-type endopeptidase activity"/>
    <property type="evidence" value="ECO:0007669"/>
    <property type="project" value="InterPro"/>
</dbReference>
<accession>A0A7W8N2S6</accession>
<dbReference type="EMBL" id="JACHDZ010000002">
    <property type="protein sequence ID" value="MBB5343384.1"/>
    <property type="molecule type" value="Genomic_DNA"/>
</dbReference>
<feature type="domain" description="Peptidase S8/S53" evidence="2">
    <location>
        <begin position="273"/>
        <end position="327"/>
    </location>
</feature>
<dbReference type="SUPFAM" id="SSF52743">
    <property type="entry name" value="Subtilisin-like"/>
    <property type="match status" value="1"/>
</dbReference>
<evidence type="ECO:0000313" key="3">
    <source>
        <dbReference type="EMBL" id="MBB5343384.1"/>
    </source>
</evidence>